<feature type="compositionally biased region" description="Pro residues" evidence="1">
    <location>
        <begin position="132"/>
        <end position="142"/>
    </location>
</feature>
<dbReference type="AlphaFoldDB" id="A0A3L6SWC4"/>
<feature type="compositionally biased region" description="Low complexity" evidence="1">
    <location>
        <begin position="117"/>
        <end position="131"/>
    </location>
</feature>
<keyword evidence="3" id="KW-1185">Reference proteome</keyword>
<dbReference type="Proteomes" id="UP000275267">
    <property type="component" value="Unassembled WGS sequence"/>
</dbReference>
<accession>A0A3L6SWC4</accession>
<sequence length="142" mass="14988">MCPYYGFEKGQRKTYPLETIWAAGLARPADSSSDCILGDSTAASKVEESTADPVGANVEECACPLCCSQNPSLSFNTQPAKEDQQRKATTAPVIRRCAWTEDGWSGAPYTSLGAGSPLANPRTAAARARPATPLPSLPRPNA</sequence>
<organism evidence="2 3">
    <name type="scientific">Panicum miliaceum</name>
    <name type="common">Proso millet</name>
    <name type="synonym">Broomcorn millet</name>
    <dbReference type="NCBI Taxonomy" id="4540"/>
    <lineage>
        <taxon>Eukaryota</taxon>
        <taxon>Viridiplantae</taxon>
        <taxon>Streptophyta</taxon>
        <taxon>Embryophyta</taxon>
        <taxon>Tracheophyta</taxon>
        <taxon>Spermatophyta</taxon>
        <taxon>Magnoliopsida</taxon>
        <taxon>Liliopsida</taxon>
        <taxon>Poales</taxon>
        <taxon>Poaceae</taxon>
        <taxon>PACMAD clade</taxon>
        <taxon>Panicoideae</taxon>
        <taxon>Panicodae</taxon>
        <taxon>Paniceae</taxon>
        <taxon>Panicinae</taxon>
        <taxon>Panicum</taxon>
        <taxon>Panicum sect. Panicum</taxon>
    </lineage>
</organism>
<reference evidence="3" key="1">
    <citation type="journal article" date="2019" name="Nat. Commun.">
        <title>The genome of broomcorn millet.</title>
        <authorList>
            <person name="Zou C."/>
            <person name="Miki D."/>
            <person name="Li D."/>
            <person name="Tang Q."/>
            <person name="Xiao L."/>
            <person name="Rajput S."/>
            <person name="Deng P."/>
            <person name="Jia W."/>
            <person name="Huang R."/>
            <person name="Zhang M."/>
            <person name="Sun Y."/>
            <person name="Hu J."/>
            <person name="Fu X."/>
            <person name="Schnable P.S."/>
            <person name="Li F."/>
            <person name="Zhang H."/>
            <person name="Feng B."/>
            <person name="Zhu X."/>
            <person name="Liu R."/>
            <person name="Schnable J.C."/>
            <person name="Zhu J.-K."/>
            <person name="Zhang H."/>
        </authorList>
    </citation>
    <scope>NUCLEOTIDE SEQUENCE [LARGE SCALE GENOMIC DNA]</scope>
</reference>
<dbReference type="EMBL" id="PQIB02000003">
    <property type="protein sequence ID" value="RLN28046.1"/>
    <property type="molecule type" value="Genomic_DNA"/>
</dbReference>
<gene>
    <name evidence="2" type="ORF">C2845_PM05G03740</name>
</gene>
<evidence type="ECO:0000313" key="2">
    <source>
        <dbReference type="EMBL" id="RLN28046.1"/>
    </source>
</evidence>
<evidence type="ECO:0000313" key="3">
    <source>
        <dbReference type="Proteomes" id="UP000275267"/>
    </source>
</evidence>
<protein>
    <submittedName>
        <fullName evidence="2">Uncharacterized protein</fullName>
    </submittedName>
</protein>
<feature type="region of interest" description="Disordered" evidence="1">
    <location>
        <begin position="109"/>
        <end position="142"/>
    </location>
</feature>
<proteinExistence type="predicted"/>
<comment type="caution">
    <text evidence="2">The sequence shown here is derived from an EMBL/GenBank/DDBJ whole genome shotgun (WGS) entry which is preliminary data.</text>
</comment>
<evidence type="ECO:0000256" key="1">
    <source>
        <dbReference type="SAM" id="MobiDB-lite"/>
    </source>
</evidence>
<name>A0A3L6SWC4_PANMI</name>